<dbReference type="Proteomes" id="UP000305906">
    <property type="component" value="Unassembled WGS sequence"/>
</dbReference>
<evidence type="ECO:0000313" key="3">
    <source>
        <dbReference type="Proteomes" id="UP000305906"/>
    </source>
</evidence>
<protein>
    <submittedName>
        <fullName evidence="2">Transposase</fullName>
    </submittedName>
</protein>
<organism evidence="2 3">
    <name type="scientific">Streptomyces montanus</name>
    <dbReference type="NCBI Taxonomy" id="2580423"/>
    <lineage>
        <taxon>Bacteria</taxon>
        <taxon>Bacillati</taxon>
        <taxon>Actinomycetota</taxon>
        <taxon>Actinomycetes</taxon>
        <taxon>Kitasatosporales</taxon>
        <taxon>Streptomycetaceae</taxon>
        <taxon>Streptomyces</taxon>
    </lineage>
</organism>
<sequence>MCAPTGAEALLDELPASALDARFTAFAEMLFGHLRRADQRRWAHIYLRGLLMTPGKKSIPRLAASISSSATAHQSLHQFVNASPWDWSPARRELTRLAERFVRPKAWTLATAVQPKRGDRTCGVHRRFVPAMGRTVNCQVGVGMFLASESEHIPVDWHLLLPDQWDGDPELRERARIPEAARNQPLWSHALSLSRTLAAHTGLPPVPFLADMDGYPGAAPLIDGLSRSRQDFVIAVSGDLPMLPAVPSPVNTAREVGRPIGARRFLDLHSARRGHAVVAGAGGGRRPVRVLSSLVNLEPGRGARAGTHRPYRLFTVLRPDGAPGPVWITSLVDRSMDELFSLTRLLSGTTTAMTDMENYGVLDFEGRSFPGWHHHMTLVSAAYAYSRLIDPVAVPQVA</sequence>
<comment type="caution">
    <text evidence="2">The sequence shown here is derived from an EMBL/GenBank/DDBJ whole genome shotgun (WGS) entry which is preliminary data.</text>
</comment>
<reference evidence="2 3" key="1">
    <citation type="submission" date="2019-05" db="EMBL/GenBank/DDBJ databases">
        <title>Streptomyces sp. NEAU-C151, a novel actinomycete isolated from soil.</title>
        <authorList>
            <person name="Han L."/>
            <person name="Jiang H."/>
        </authorList>
    </citation>
    <scope>NUCLEOTIDE SEQUENCE [LARGE SCALE GENOMIC DNA]</scope>
    <source>
        <strain evidence="2 3">NEAU-C151</strain>
    </source>
</reference>
<evidence type="ECO:0000313" key="2">
    <source>
        <dbReference type="EMBL" id="TLS43850.1"/>
    </source>
</evidence>
<dbReference type="RefSeq" id="WP_138047231.1">
    <property type="nucleotide sequence ID" value="NZ_VBZC01000026.1"/>
</dbReference>
<dbReference type="Pfam" id="PF13546">
    <property type="entry name" value="DDE_5"/>
    <property type="match status" value="1"/>
</dbReference>
<dbReference type="InterPro" id="IPR038721">
    <property type="entry name" value="IS701-like_DDE_dom"/>
</dbReference>
<feature type="domain" description="Transposase IS701-like DDE" evidence="1">
    <location>
        <begin position="30"/>
        <end position="271"/>
    </location>
</feature>
<evidence type="ECO:0000259" key="1">
    <source>
        <dbReference type="Pfam" id="PF13546"/>
    </source>
</evidence>
<dbReference type="PANTHER" id="PTHR33627">
    <property type="entry name" value="TRANSPOSASE"/>
    <property type="match status" value="1"/>
</dbReference>
<gene>
    <name evidence="2" type="ORF">FE633_23525</name>
</gene>
<dbReference type="EMBL" id="VBZC01000026">
    <property type="protein sequence ID" value="TLS43850.1"/>
    <property type="molecule type" value="Genomic_DNA"/>
</dbReference>
<dbReference type="InterPro" id="IPR039365">
    <property type="entry name" value="IS701-like"/>
</dbReference>
<proteinExistence type="predicted"/>
<dbReference type="PANTHER" id="PTHR33627:SF1">
    <property type="entry name" value="TRANSPOSASE"/>
    <property type="match status" value="1"/>
</dbReference>
<dbReference type="AlphaFoldDB" id="A0A5R9FPK0"/>
<keyword evidence="3" id="KW-1185">Reference proteome</keyword>
<name>A0A5R9FPK0_9ACTN</name>
<accession>A0A5R9FPK0</accession>